<name>A0A8J6J388_9FIRM</name>
<feature type="transmembrane region" description="Helical" evidence="1">
    <location>
        <begin position="12"/>
        <end position="31"/>
    </location>
</feature>
<evidence type="ECO:0000256" key="1">
    <source>
        <dbReference type="SAM" id="Phobius"/>
    </source>
</evidence>
<feature type="transmembrane region" description="Helical" evidence="1">
    <location>
        <begin position="37"/>
        <end position="59"/>
    </location>
</feature>
<feature type="transmembrane region" description="Helical" evidence="1">
    <location>
        <begin position="327"/>
        <end position="347"/>
    </location>
</feature>
<feature type="transmembrane region" description="Helical" evidence="1">
    <location>
        <begin position="171"/>
        <end position="193"/>
    </location>
</feature>
<feature type="transmembrane region" description="Helical" evidence="1">
    <location>
        <begin position="422"/>
        <end position="441"/>
    </location>
</feature>
<feature type="transmembrane region" description="Helical" evidence="1">
    <location>
        <begin position="200"/>
        <end position="222"/>
    </location>
</feature>
<dbReference type="AlphaFoldDB" id="A0A8J6J388"/>
<organism evidence="2 3">
    <name type="scientific">Lawsonibacter faecis</name>
    <dbReference type="NCBI Taxonomy" id="2763052"/>
    <lineage>
        <taxon>Bacteria</taxon>
        <taxon>Bacillati</taxon>
        <taxon>Bacillota</taxon>
        <taxon>Clostridia</taxon>
        <taxon>Eubacteriales</taxon>
        <taxon>Oscillospiraceae</taxon>
        <taxon>Lawsonibacter</taxon>
    </lineage>
</organism>
<feature type="transmembrane region" description="Helical" evidence="1">
    <location>
        <begin position="390"/>
        <end position="410"/>
    </location>
</feature>
<feature type="transmembrane region" description="Helical" evidence="1">
    <location>
        <begin position="367"/>
        <end position="384"/>
    </location>
</feature>
<dbReference type="Proteomes" id="UP000607645">
    <property type="component" value="Unassembled WGS sequence"/>
</dbReference>
<reference evidence="2" key="1">
    <citation type="submission" date="2020-08" db="EMBL/GenBank/DDBJ databases">
        <title>Genome public.</title>
        <authorList>
            <person name="Liu C."/>
            <person name="Sun Q."/>
        </authorList>
    </citation>
    <scope>NUCLEOTIDE SEQUENCE</scope>
    <source>
        <strain evidence="2">NSJ-52</strain>
    </source>
</reference>
<evidence type="ECO:0000313" key="2">
    <source>
        <dbReference type="EMBL" id="MBC5735427.1"/>
    </source>
</evidence>
<dbReference type="Pfam" id="PF07556">
    <property type="entry name" value="DUF1538"/>
    <property type="match status" value="2"/>
</dbReference>
<feature type="transmembrane region" description="Helical" evidence="1">
    <location>
        <begin position="287"/>
        <end position="307"/>
    </location>
</feature>
<feature type="transmembrane region" description="Helical" evidence="1">
    <location>
        <begin position="453"/>
        <end position="475"/>
    </location>
</feature>
<keyword evidence="1" id="KW-0472">Membrane</keyword>
<comment type="caution">
    <text evidence="2">The sequence shown here is derived from an EMBL/GenBank/DDBJ whole genome shotgun (WGS) entry which is preliminary data.</text>
</comment>
<sequence length="508" mass="54299">MRKKLKEKISEALSSVLPITIIVLLLSFTLAPMPIGTLMLFLLGAALLIVGMGFFSLGADIAMMPMGDQMGRKLGASGKVAVIALVCFLIGVTVTIAEPDLQVLARQVPAVPDMVIILTVAAGVGVFLLVSMLRTRFGVPLQYALIGMYIIVFILSIFVPNEFLAVAFDSGGVTTGPITVPFIMALGTGLASIKGKDEDNFGMVAVCSVGPILAVMILGLIYRSSEVAYTPFTIPAVFSSQDVGEQFLRGLPTYLKEVFLGLLPIVLFFLVFQMVSIRLKRRPLIKIGVGILYTFIGLVLFLTGANIGFMPAGHYLGETLAAGTPSWVLIPIGMVVGYFIVAAEPAVHVLNKQVEEVTSGAIPQKAIGLSLSIGVAVSIGISMLRVWLHIPIYFFLVPGYLIALALTFFVPKIFTAIAFDSGGVASGPMTATFLLPFAMGACQALGGDVLMDAFGVVAMVAMTPLITIQILGLFYQRKLKRTRDVTAEEELLLTDDIIDYTEEVETDV</sequence>
<keyword evidence="3" id="KW-1185">Reference proteome</keyword>
<feature type="transmembrane region" description="Helical" evidence="1">
    <location>
        <begin position="80"/>
        <end position="97"/>
    </location>
</feature>
<dbReference type="EMBL" id="JACOPQ010000001">
    <property type="protein sequence ID" value="MBC5735427.1"/>
    <property type="molecule type" value="Genomic_DNA"/>
</dbReference>
<keyword evidence="1" id="KW-1133">Transmembrane helix</keyword>
<keyword evidence="1" id="KW-0812">Transmembrane</keyword>
<protein>
    <submittedName>
        <fullName evidence="2">DUF1538 domain-containing protein</fullName>
    </submittedName>
</protein>
<proteinExistence type="predicted"/>
<feature type="transmembrane region" description="Helical" evidence="1">
    <location>
        <begin position="258"/>
        <end position="275"/>
    </location>
</feature>
<feature type="transmembrane region" description="Helical" evidence="1">
    <location>
        <begin position="141"/>
        <end position="159"/>
    </location>
</feature>
<gene>
    <name evidence="2" type="ORF">H8S62_00195</name>
</gene>
<dbReference type="InterPro" id="IPR011435">
    <property type="entry name" value="UmpAB"/>
</dbReference>
<feature type="transmembrane region" description="Helical" evidence="1">
    <location>
        <begin position="109"/>
        <end position="129"/>
    </location>
</feature>
<accession>A0A8J6J388</accession>
<evidence type="ECO:0000313" key="3">
    <source>
        <dbReference type="Proteomes" id="UP000607645"/>
    </source>
</evidence>